<proteinExistence type="predicted"/>
<feature type="transmembrane region" description="Helical" evidence="5">
    <location>
        <begin position="994"/>
        <end position="1017"/>
    </location>
</feature>
<evidence type="ECO:0000256" key="5">
    <source>
        <dbReference type="SAM" id="Phobius"/>
    </source>
</evidence>
<evidence type="ECO:0000259" key="6">
    <source>
        <dbReference type="PROSITE" id="PS50853"/>
    </source>
</evidence>
<dbReference type="PROSITE" id="PS50853">
    <property type="entry name" value="FN3"/>
    <property type="match status" value="1"/>
</dbReference>
<dbReference type="PROSITE" id="PS51450">
    <property type="entry name" value="LRR"/>
    <property type="match status" value="5"/>
</dbReference>
<dbReference type="AlphaFoldDB" id="A0AAV1JCM4"/>
<evidence type="ECO:0000256" key="4">
    <source>
        <dbReference type="ARBA" id="ARBA00023157"/>
    </source>
</evidence>
<comment type="caution">
    <text evidence="7">The sequence shown here is derived from an EMBL/GenBank/DDBJ whole genome shotgun (WGS) entry which is preliminary data.</text>
</comment>
<dbReference type="SMART" id="SM00365">
    <property type="entry name" value="LRR_SD22"/>
    <property type="match status" value="9"/>
</dbReference>
<dbReference type="InterPro" id="IPR050328">
    <property type="entry name" value="Dev_Immune_Receptor"/>
</dbReference>
<dbReference type="SUPFAM" id="SSF52047">
    <property type="entry name" value="RNI-like"/>
    <property type="match status" value="1"/>
</dbReference>
<dbReference type="Pfam" id="PF13855">
    <property type="entry name" value="LRR_8"/>
    <property type="match status" value="7"/>
</dbReference>
<sequence>MGIYTLSPIVKCGLYAFFTIINIPILQGEEQSQCPSLTENPICPCYNFKEGLFLECPSATPNVVKNVLAKIKGSIQSLSIYDLESSITELKSDLFPPKVKIINLQISQSNIDTVNQNAFTSLRDSLASLSIISGKLKRIPQESFSQLHNIETLDLQLNEINEIHANTFQNLKLNKINLKGNKIENISENAFHYLEETLTELDITENFLYIFPLKPLENLRKLSSLRLAWNKIESIPNNLNVTIERLYSLDLSSNVLTRIEKNWLNCVPNIKTLTVFSNQIKHIDDEAFYSLRNLETIDLSRNKLNNRINHIGKETFDNLIKMKILDLSYNEIISLDFEMSSLPVKQIRLNHNSITIIQSDSLKALPNLSDLDMNSNFLTWEDVTQIQIPGLKSLVLSNNNFTLLEVTTFSHLPSLQSLSLEMSNITYLPPPIFIKNQNLLRVNLASNYLKDLHKDIFAYTTILQELNLKSNSFADFPHVALFNVTSLEHLNLCDNQLRSVDFFKFTGLQNLRTLHLCNNRISILNGFNSPSLKNLVTLNLNNNMLTVLPPNFFQHSLGLKEIDLSHNFFKHIPSNGLSETVLPALTTLNMSSNSLVQLLQTYPIKQFPMLEQLIITNTNLTIITSKDFENFPSLKKLILKTNCLVRLSPGAFSKLHNLASLDMSENKLENIPRERLQGLYSATVLNISQNTIRELEEFTADLQNLQRLDLSFNHITRINKGIFQNLHSLTELNLSGNWLSFIATDTFKALNKIIHIDLSKNYFEVIQIKMLVSLETQVKTIAYDENPLTCNCESQETWKWMQNHYKIVLKGSSNLRCEHPEELHGYSFLELTSQKLCDVPVVIRIAIQDIQTYSVIVSWQSRNQSGLSGYQVAYYKEQMPALIRGKILNATARMTRLSHLTPGAKYKICVIAMGNFGVSGGSSVPDARIAPSSENISAQLYGDELLFNHLRGYMNDSQTGKCTTVTTIEIFGTSLDSPFSNTYMGIADILTRRLSLVVGCCIGFIVFIVLVSAFGYVKTKKRPVIAKAEQPTPQYISYDNFPVPNIESQAMEIDINTITDSTKPQFKSCD</sequence>
<dbReference type="InterPro" id="IPR036116">
    <property type="entry name" value="FN3_sf"/>
</dbReference>
<dbReference type="InterPro" id="IPR000483">
    <property type="entry name" value="Cys-rich_flank_reg_C"/>
</dbReference>
<dbReference type="SMART" id="SM00369">
    <property type="entry name" value="LRR_TYP"/>
    <property type="match status" value="20"/>
</dbReference>
<protein>
    <recommendedName>
        <fullName evidence="6">Fibronectin type-III domain-containing protein</fullName>
    </recommendedName>
</protein>
<dbReference type="InterPro" id="IPR003961">
    <property type="entry name" value="FN3_dom"/>
</dbReference>
<dbReference type="GO" id="GO:0005615">
    <property type="term" value="C:extracellular space"/>
    <property type="evidence" value="ECO:0007669"/>
    <property type="project" value="TreeGrafter"/>
</dbReference>
<dbReference type="InterPro" id="IPR013783">
    <property type="entry name" value="Ig-like_fold"/>
</dbReference>
<dbReference type="SUPFAM" id="SSF49265">
    <property type="entry name" value="Fibronectin type III"/>
    <property type="match status" value="1"/>
</dbReference>
<dbReference type="Gene3D" id="2.60.40.10">
    <property type="entry name" value="Immunoglobulins"/>
    <property type="match status" value="1"/>
</dbReference>
<keyword evidence="1" id="KW-0433">Leucine-rich repeat</keyword>
<evidence type="ECO:0000256" key="3">
    <source>
        <dbReference type="ARBA" id="ARBA00022737"/>
    </source>
</evidence>
<dbReference type="Proteomes" id="UP001497472">
    <property type="component" value="Unassembled WGS sequence"/>
</dbReference>
<keyword evidence="8" id="KW-1185">Reference proteome</keyword>
<dbReference type="InterPro" id="IPR032675">
    <property type="entry name" value="LRR_dom_sf"/>
</dbReference>
<organism evidence="7 8">
    <name type="scientific">Leptosia nina</name>
    <dbReference type="NCBI Taxonomy" id="320188"/>
    <lineage>
        <taxon>Eukaryota</taxon>
        <taxon>Metazoa</taxon>
        <taxon>Ecdysozoa</taxon>
        <taxon>Arthropoda</taxon>
        <taxon>Hexapoda</taxon>
        <taxon>Insecta</taxon>
        <taxon>Pterygota</taxon>
        <taxon>Neoptera</taxon>
        <taxon>Endopterygota</taxon>
        <taxon>Lepidoptera</taxon>
        <taxon>Glossata</taxon>
        <taxon>Ditrysia</taxon>
        <taxon>Papilionoidea</taxon>
        <taxon>Pieridae</taxon>
        <taxon>Pierinae</taxon>
        <taxon>Leptosia</taxon>
    </lineage>
</organism>
<dbReference type="FunFam" id="3.80.10.10:FF:001164">
    <property type="entry name" value="GH01279p"/>
    <property type="match status" value="1"/>
</dbReference>
<accession>A0AAV1JCM4</accession>
<evidence type="ECO:0000256" key="1">
    <source>
        <dbReference type="ARBA" id="ARBA00022614"/>
    </source>
</evidence>
<evidence type="ECO:0000256" key="2">
    <source>
        <dbReference type="ARBA" id="ARBA00022729"/>
    </source>
</evidence>
<dbReference type="CDD" id="cd00063">
    <property type="entry name" value="FN3"/>
    <property type="match status" value="1"/>
</dbReference>
<dbReference type="PANTHER" id="PTHR24373">
    <property type="entry name" value="SLIT RELATED LEUCINE-RICH REPEAT NEURONAL PROTEIN"/>
    <property type="match status" value="1"/>
</dbReference>
<feature type="domain" description="Fibronectin type-III" evidence="6">
    <location>
        <begin position="839"/>
        <end position="932"/>
    </location>
</feature>
<dbReference type="Gene3D" id="3.80.10.10">
    <property type="entry name" value="Ribonuclease Inhibitor"/>
    <property type="match status" value="3"/>
</dbReference>
<dbReference type="EMBL" id="CAVLEF010000007">
    <property type="protein sequence ID" value="CAK1546169.1"/>
    <property type="molecule type" value="Genomic_DNA"/>
</dbReference>
<keyword evidence="5" id="KW-0472">Membrane</keyword>
<dbReference type="GO" id="GO:0031012">
    <property type="term" value="C:extracellular matrix"/>
    <property type="evidence" value="ECO:0007669"/>
    <property type="project" value="TreeGrafter"/>
</dbReference>
<keyword evidence="5" id="KW-0812">Transmembrane</keyword>
<dbReference type="PANTHER" id="PTHR24373:SF275">
    <property type="entry name" value="TIR DOMAIN-CONTAINING PROTEIN"/>
    <property type="match status" value="1"/>
</dbReference>
<evidence type="ECO:0000313" key="7">
    <source>
        <dbReference type="EMBL" id="CAK1546169.1"/>
    </source>
</evidence>
<gene>
    <name evidence="7" type="ORF">LNINA_LOCUS5766</name>
</gene>
<dbReference type="Pfam" id="PF00041">
    <property type="entry name" value="fn3"/>
    <property type="match status" value="1"/>
</dbReference>
<dbReference type="InterPro" id="IPR003591">
    <property type="entry name" value="Leu-rich_rpt_typical-subtyp"/>
</dbReference>
<name>A0AAV1JCM4_9NEOP</name>
<keyword evidence="3" id="KW-0677">Repeat</keyword>
<dbReference type="SUPFAM" id="SSF52058">
    <property type="entry name" value="L domain-like"/>
    <property type="match status" value="2"/>
</dbReference>
<reference evidence="7 8" key="1">
    <citation type="submission" date="2023-11" db="EMBL/GenBank/DDBJ databases">
        <authorList>
            <person name="Okamura Y."/>
        </authorList>
    </citation>
    <scope>NUCLEOTIDE SEQUENCE [LARGE SCALE GENOMIC DNA]</scope>
</reference>
<dbReference type="InterPro" id="IPR001611">
    <property type="entry name" value="Leu-rich_rpt"/>
</dbReference>
<keyword evidence="5" id="KW-1133">Transmembrane helix</keyword>
<dbReference type="SMART" id="SM00082">
    <property type="entry name" value="LRRCT"/>
    <property type="match status" value="1"/>
</dbReference>
<keyword evidence="4" id="KW-1015">Disulfide bond</keyword>
<keyword evidence="2" id="KW-0732">Signal</keyword>
<evidence type="ECO:0000313" key="8">
    <source>
        <dbReference type="Proteomes" id="UP001497472"/>
    </source>
</evidence>